<dbReference type="InterPro" id="IPR008707">
    <property type="entry name" value="B-propeller_PilY1"/>
</dbReference>
<sequence length="1329" mass="145395">MSKRSGLRHCATVTLAVMLAGSSLAWAADDLDLAASPLFSGTNAKPNVLVAVDDSGSMDLETLFPTDEGWLYWDSNDSQYPTTTNDGAFRNNGDKYGYIFPTANGYTHVQAGDDRTIPPIPETAFARAADYNKAYFNPSSFDTYSPWLKSDGSRDKRPDEPANNARYDPLKQPTLDLTQPHNGTFYFERGMVIPGNGNGGTLPPGVNALDGYVCYNPNTKDVQTPLRSIFGGYYCYFRFFGTEYGYGPDYQLSRLGDIPTGSDETVTNTGNRNISYFPATFYLKAANDRKEGDASLPANYGYKADRTVEGKGPNGETLVGYEIKPDNFTSPAAYTKAIQSFANWFTFYRKRNLATRGGIVAAFDRINDIRVGSCTINNRNNLTMKDLDDQDQRAQFYSNIFNIDYSGNRGTPNREAIQHLGRQLEGKGRGDLPSIITAPCQRNFAILFTDGYSNPDTGSGVGNVDGNYRSPFADSRSNTMADIAMKYYTDLDVAEKGILRVSEECKKPNPDPRLDCETDLHMSTFGVTLNQTGTIFNDFENHAAQNNNPYSNPPAWPDVNSGGRSKKQIDDLWHATINTRGQLLNAETPAEIADKFTTALERILGDTGSATSVSLDSSSLTTDSAAYQAKFVAGAWTGNLYALPQTGTDGEFGDQSWDAADRLTNHKNPDDRVILTRTRSNCGNSNAARTTVPLRFNRLRNGCPELTETELNFVRGVRTDERASGGTLRNRNNNILGDIVHSDPLYVGAPNRVRYPNDWNDLLYDGNERTAEDIAEPYINFAQGAAASRSPTIYVGANDGMLHGFDAKTGDERIAFIPGAVLSGLSTLTQSNYKHRYYVDDSPASGDVIIDNAWHTVLVGALGAGGRSVYALDITKPDDFSENNADQIVQWEFEDDELGYSFGQPSIVRLHDGRWAAVFGNGYNSDGGKAQLFIVDIKDGSLIKRIDTGVGSTGSSSQNGNSNGNGKGNGNNKIDICLLGITVSIPLPALEAKLAQGATRGACGSDDDAKKNGLGEVFPVDLDGDFITDYIYAGDLQGNVWKFDLTSKSRNDWKVGLDGDPLFTATDSDGTPQPITTQPQVAVHSYGRSYGVMVYFGTGKYLEENDREAKVDTINTFYGIQDVDVFTFNDGPTGNPTYQTALVSDIPKSRLQAQTILETPTKNGDVYRLVSDNPVDYQTSDDQSDPDGKRGWYLDLSSNSGEMVITNSRVERDTIAFSTAIPNIETCSASGSGYFMLLNRETGGRTDYAAFDLNGDKQLNVNDYFLRNDKLIGASGLLIAKGIPGEASHQTDPANDTAYYIVPASDGTLRRVYTRKPADQRMSWREIRR</sequence>
<evidence type="ECO:0000256" key="8">
    <source>
        <dbReference type="SAM" id="SignalP"/>
    </source>
</evidence>
<feature type="chain" id="PRO_5046516213" evidence="8">
    <location>
        <begin position="28"/>
        <end position="1329"/>
    </location>
</feature>
<evidence type="ECO:0000256" key="5">
    <source>
        <dbReference type="ARBA" id="ARBA00022837"/>
    </source>
</evidence>
<dbReference type="SUPFAM" id="SSF50998">
    <property type="entry name" value="Quinoprotein alcohol dehydrogenase-like"/>
    <property type="match status" value="1"/>
</dbReference>
<evidence type="ECO:0000313" key="10">
    <source>
        <dbReference type="EMBL" id="MFC3104449.1"/>
    </source>
</evidence>
<comment type="similarity">
    <text evidence="2">Belongs to the PilY1 family.</text>
</comment>
<dbReference type="EMBL" id="JBHRSS010000004">
    <property type="protein sequence ID" value="MFC3104449.1"/>
    <property type="molecule type" value="Genomic_DNA"/>
</dbReference>
<evidence type="ECO:0000313" key="11">
    <source>
        <dbReference type="Proteomes" id="UP001595462"/>
    </source>
</evidence>
<keyword evidence="5" id="KW-0106">Calcium</keyword>
<gene>
    <name evidence="10" type="ORF">ACFOSU_11175</name>
</gene>
<evidence type="ECO:0000256" key="7">
    <source>
        <dbReference type="SAM" id="MobiDB-lite"/>
    </source>
</evidence>
<feature type="domain" description="PilY1 beta-propeller" evidence="9">
    <location>
        <begin position="1011"/>
        <end position="1125"/>
    </location>
</feature>
<organism evidence="10 11">
    <name type="scientific">Salinisphaera aquimarina</name>
    <dbReference type="NCBI Taxonomy" id="2094031"/>
    <lineage>
        <taxon>Bacteria</taxon>
        <taxon>Pseudomonadati</taxon>
        <taxon>Pseudomonadota</taxon>
        <taxon>Gammaproteobacteria</taxon>
        <taxon>Salinisphaerales</taxon>
        <taxon>Salinisphaeraceae</taxon>
        <taxon>Salinisphaera</taxon>
    </lineage>
</organism>
<evidence type="ECO:0000256" key="1">
    <source>
        <dbReference type="ARBA" id="ARBA00004561"/>
    </source>
</evidence>
<dbReference type="Pfam" id="PF05567">
    <property type="entry name" value="T4P_PilY1"/>
    <property type="match status" value="2"/>
</dbReference>
<evidence type="ECO:0000256" key="4">
    <source>
        <dbReference type="ARBA" id="ARBA00022723"/>
    </source>
</evidence>
<name>A0ABV7EP38_9GAMM</name>
<feature type="region of interest" description="Disordered" evidence="7">
    <location>
        <begin position="147"/>
        <end position="172"/>
    </location>
</feature>
<dbReference type="InterPro" id="IPR011047">
    <property type="entry name" value="Quinoprotein_ADH-like_sf"/>
</dbReference>
<feature type="signal peptide" evidence="8">
    <location>
        <begin position="1"/>
        <end position="27"/>
    </location>
</feature>
<evidence type="ECO:0000259" key="9">
    <source>
        <dbReference type="Pfam" id="PF05567"/>
    </source>
</evidence>
<keyword evidence="8" id="KW-0732">Signal</keyword>
<keyword evidence="3" id="KW-1029">Fimbrium biogenesis</keyword>
<dbReference type="RefSeq" id="WP_380689593.1">
    <property type="nucleotide sequence ID" value="NZ_JBHRSS010000004.1"/>
</dbReference>
<evidence type="ECO:0000256" key="6">
    <source>
        <dbReference type="ARBA" id="ARBA00023263"/>
    </source>
</evidence>
<feature type="domain" description="PilY1 beta-propeller" evidence="9">
    <location>
        <begin position="736"/>
        <end position="954"/>
    </location>
</feature>
<keyword evidence="4" id="KW-0479">Metal-binding</keyword>
<accession>A0ABV7EP38</accession>
<comment type="subcellular location">
    <subcellularLocation>
        <location evidence="1">Fimbrium</location>
    </subcellularLocation>
</comment>
<protein>
    <submittedName>
        <fullName evidence="10">Pilus assembly protein</fullName>
    </submittedName>
</protein>
<keyword evidence="6" id="KW-0281">Fimbrium</keyword>
<keyword evidence="11" id="KW-1185">Reference proteome</keyword>
<proteinExistence type="inferred from homology"/>
<feature type="compositionally biased region" description="Basic and acidic residues" evidence="7">
    <location>
        <begin position="151"/>
        <end position="160"/>
    </location>
</feature>
<evidence type="ECO:0000256" key="2">
    <source>
        <dbReference type="ARBA" id="ARBA00008387"/>
    </source>
</evidence>
<reference evidence="11" key="1">
    <citation type="journal article" date="2019" name="Int. J. Syst. Evol. Microbiol.">
        <title>The Global Catalogue of Microorganisms (GCM) 10K type strain sequencing project: providing services to taxonomists for standard genome sequencing and annotation.</title>
        <authorList>
            <consortium name="The Broad Institute Genomics Platform"/>
            <consortium name="The Broad Institute Genome Sequencing Center for Infectious Disease"/>
            <person name="Wu L."/>
            <person name="Ma J."/>
        </authorList>
    </citation>
    <scope>NUCLEOTIDE SEQUENCE [LARGE SCALE GENOMIC DNA]</scope>
    <source>
        <strain evidence="11">KCTC 52640</strain>
    </source>
</reference>
<dbReference type="Proteomes" id="UP001595462">
    <property type="component" value="Unassembled WGS sequence"/>
</dbReference>
<comment type="caution">
    <text evidence="10">The sequence shown here is derived from an EMBL/GenBank/DDBJ whole genome shotgun (WGS) entry which is preliminary data.</text>
</comment>
<evidence type="ECO:0000256" key="3">
    <source>
        <dbReference type="ARBA" id="ARBA00022558"/>
    </source>
</evidence>